<dbReference type="Gene3D" id="2.60.40.1120">
    <property type="entry name" value="Carboxypeptidase-like, regulatory domain"/>
    <property type="match status" value="1"/>
</dbReference>
<dbReference type="NCBIfam" id="TIGR04057">
    <property type="entry name" value="SusC_RagA_signa"/>
    <property type="match status" value="1"/>
</dbReference>
<dbReference type="NCBIfam" id="TIGR04056">
    <property type="entry name" value="OMP_RagA_SusC"/>
    <property type="match status" value="1"/>
</dbReference>
<dbReference type="RefSeq" id="WP_009126967.1">
    <property type="nucleotide sequence ID" value="NZ_GL882694.1"/>
</dbReference>
<evidence type="ECO:0000313" key="4">
    <source>
        <dbReference type="EMBL" id="EGF50372.1"/>
    </source>
</evidence>
<evidence type="ECO:0000256" key="1">
    <source>
        <dbReference type="PROSITE-ProRule" id="PRU01360"/>
    </source>
</evidence>
<keyword evidence="1" id="KW-0813">Transport</keyword>
<dbReference type="FunFam" id="2.170.130.10:FF:000003">
    <property type="entry name" value="SusC/RagA family TonB-linked outer membrane protein"/>
    <property type="match status" value="1"/>
</dbReference>
<comment type="caution">
    <text evidence="4">The sequence shown here is derived from an EMBL/GenBank/DDBJ whole genome shotgun (WGS) entry which is preliminary data.</text>
</comment>
<dbReference type="STRING" id="763034.HMPREF9446_03799"/>
<dbReference type="HOGENOM" id="CLU_004317_1_0_10"/>
<feature type="domain" description="TonB-dependent receptor plug" evidence="3">
    <location>
        <begin position="139"/>
        <end position="246"/>
    </location>
</feature>
<comment type="similarity">
    <text evidence="1">Belongs to the TonB-dependent receptor family.</text>
</comment>
<dbReference type="InterPro" id="IPR039426">
    <property type="entry name" value="TonB-dep_rcpt-like"/>
</dbReference>
<sequence>MKKHSKKLFSLCFAAMALSGITNPAFANPADNEDREMTMVQQQKKSRTVTGTITDAVDGSPLIGVNIRVESTNSGVISDIDGNYSITVNGNKDVLVLSYIGYKTRKVPVEDLGVINIKMTSDNELLDEVVIVGSGTQKKVSVTGAITSVKGASLKTPSSSLTNALAGQLAGVMVSTTSGEPGSASDFYIRGISTFGGRATPLILLDEVEISANDLNNVPAETIESFSILKDASATAIYGARGANGVMLITTKKGAENTKTKINVTLENAFFSPMNFPEFVDGATWMELYNESSTTRGGQKRYQPEQIDATRNQTNPYLYPDVDWRDLIFKDMAMSQRANINIQGGGSKVTYYMSLNVNHDSGLLDSPQFYSFNNNINNMAYNFQNNVEVKVTPTTKVRLNMNAQIRNKKGPNYASRDLFKMTLTTNPIYFPATLPAQAGDEHIRFGNARLEGNSLRTNPYAYMSTSFKQSDLNTLNTSVRIDQDLKFITKGLSVNALINFKAYSEQSFNRSIDPYFYQITSYDEATDSYEMERLGTSGTDYIKTSDVSKWSDRTIMMQFQLNYQRQFGLHNVGGMLMYMQRDFKEYVLPERNQGFSGRFTYDYGQRYLAEFNFGYNGTERLAKEDRFEFFPAMSLGWVISNEAFFEPLRDKIDNLKLRGSYGIVGSDALNYPENFVYRDQVTLGHGDMYWTTGDNYNITKWGPLLERYAVQNACWERSRKLDLGLDITLFRNWNMIFDYFYEKRYNILMMRASWPNSLGFSNAVPYAPVGKMKNWGYEFSTTYTQQIGKDLRLDFRGNFTYAQNEYEYKDEIWHEYPWQIQTGRPVNAQKSGTHYGYVAEGLFTSQEEIDNHAVQELGSTPMVGDIKYRDLNGDGVINPYDQAYISELGSQPRIQYGFGVNATYKQWDFGVFFNGSAMCKIMVNDFHPFGVSDYNVFQYVADNRWTEENPNPNAKYPRLGLTNSETNNNRVNSTYWLRNGNFLRLKQLQLGYSFKYGRIYVTGDNLAVFSPFKEWDPELQWYEYPLQRTFNIGLQLNF</sequence>
<dbReference type="SUPFAM" id="SSF56935">
    <property type="entry name" value="Porins"/>
    <property type="match status" value="1"/>
</dbReference>
<dbReference type="InterPro" id="IPR023997">
    <property type="entry name" value="TonB-dep_OMP_SusC/RagA_CS"/>
</dbReference>
<dbReference type="GeneID" id="86051134"/>
<dbReference type="Pfam" id="PF07715">
    <property type="entry name" value="Plug"/>
    <property type="match status" value="1"/>
</dbReference>
<dbReference type="InterPro" id="IPR023996">
    <property type="entry name" value="TonB-dep_OMP_SusC/RagA"/>
</dbReference>
<dbReference type="Proteomes" id="UP000003416">
    <property type="component" value="Unassembled WGS sequence"/>
</dbReference>
<comment type="subcellular location">
    <subcellularLocation>
        <location evidence="1">Cell outer membrane</location>
        <topology evidence="1">Multi-pass membrane protein</topology>
    </subcellularLocation>
</comment>
<feature type="signal peptide" evidence="2">
    <location>
        <begin position="1"/>
        <end position="27"/>
    </location>
</feature>
<keyword evidence="2" id="KW-0732">Signal</keyword>
<accession>F3PYF1</accession>
<gene>
    <name evidence="4" type="ORF">HMPREF9446_03799</name>
</gene>
<dbReference type="GO" id="GO:0009279">
    <property type="term" value="C:cell outer membrane"/>
    <property type="evidence" value="ECO:0007669"/>
    <property type="project" value="UniProtKB-SubCell"/>
</dbReference>
<dbReference type="InterPro" id="IPR008969">
    <property type="entry name" value="CarboxyPept-like_regulatory"/>
</dbReference>
<organism evidence="4 5">
    <name type="scientific">Bacteroides fluxus YIT 12057</name>
    <dbReference type="NCBI Taxonomy" id="763034"/>
    <lineage>
        <taxon>Bacteria</taxon>
        <taxon>Pseudomonadati</taxon>
        <taxon>Bacteroidota</taxon>
        <taxon>Bacteroidia</taxon>
        <taxon>Bacteroidales</taxon>
        <taxon>Bacteroidaceae</taxon>
        <taxon>Bacteroides</taxon>
    </lineage>
</organism>
<keyword evidence="5" id="KW-1185">Reference proteome</keyword>
<dbReference type="PROSITE" id="PS52016">
    <property type="entry name" value="TONB_DEPENDENT_REC_3"/>
    <property type="match status" value="1"/>
</dbReference>
<evidence type="ECO:0000256" key="2">
    <source>
        <dbReference type="SAM" id="SignalP"/>
    </source>
</evidence>
<feature type="chain" id="PRO_5003305015" evidence="2">
    <location>
        <begin position="28"/>
        <end position="1038"/>
    </location>
</feature>
<reference evidence="4 5" key="1">
    <citation type="submission" date="2011-02" db="EMBL/GenBank/DDBJ databases">
        <authorList>
            <person name="Weinstock G."/>
            <person name="Sodergren E."/>
            <person name="Clifton S."/>
            <person name="Fulton L."/>
            <person name="Fulton B."/>
            <person name="Courtney L."/>
            <person name="Fronick C."/>
            <person name="Harrison M."/>
            <person name="Strong C."/>
            <person name="Farmer C."/>
            <person name="Delahaunty K."/>
            <person name="Markovic C."/>
            <person name="Hall O."/>
            <person name="Minx P."/>
            <person name="Tomlinson C."/>
            <person name="Mitreva M."/>
            <person name="Hou S."/>
            <person name="Chen J."/>
            <person name="Wollam A."/>
            <person name="Pepin K.H."/>
            <person name="Johnson M."/>
            <person name="Bhonagiri V."/>
            <person name="Zhang X."/>
            <person name="Suruliraj S."/>
            <person name="Warren W."/>
            <person name="Chinwalla A."/>
            <person name="Mardis E.R."/>
            <person name="Wilson R.K."/>
        </authorList>
    </citation>
    <scope>NUCLEOTIDE SEQUENCE [LARGE SCALE GENOMIC DNA]</scope>
    <source>
        <strain evidence="4 5">YIT 12057</strain>
    </source>
</reference>
<dbReference type="eggNOG" id="COG4206">
    <property type="taxonomic scope" value="Bacteria"/>
</dbReference>
<evidence type="ECO:0000313" key="5">
    <source>
        <dbReference type="Proteomes" id="UP000003416"/>
    </source>
</evidence>
<keyword evidence="1" id="KW-0472">Membrane</keyword>
<dbReference type="Gene3D" id="2.170.130.10">
    <property type="entry name" value="TonB-dependent receptor, plug domain"/>
    <property type="match status" value="1"/>
</dbReference>
<keyword evidence="1" id="KW-1134">Transmembrane beta strand</keyword>
<protein>
    <submittedName>
        <fullName evidence="4">TonB-dependent receptor plug domain protein</fullName>
    </submittedName>
</protein>
<name>F3PYF1_9BACE</name>
<keyword evidence="4" id="KW-0675">Receptor</keyword>
<dbReference type="Pfam" id="PF13715">
    <property type="entry name" value="CarbopepD_reg_2"/>
    <property type="match status" value="1"/>
</dbReference>
<proteinExistence type="inferred from homology"/>
<evidence type="ECO:0000259" key="3">
    <source>
        <dbReference type="Pfam" id="PF07715"/>
    </source>
</evidence>
<dbReference type="AlphaFoldDB" id="F3PYF1"/>
<keyword evidence="1" id="KW-0998">Cell outer membrane</keyword>
<dbReference type="InterPro" id="IPR037066">
    <property type="entry name" value="Plug_dom_sf"/>
</dbReference>
<dbReference type="InterPro" id="IPR012910">
    <property type="entry name" value="Plug_dom"/>
</dbReference>
<dbReference type="SUPFAM" id="SSF49464">
    <property type="entry name" value="Carboxypeptidase regulatory domain-like"/>
    <property type="match status" value="1"/>
</dbReference>
<dbReference type="EMBL" id="AFBN01000109">
    <property type="protein sequence ID" value="EGF50372.1"/>
    <property type="molecule type" value="Genomic_DNA"/>
</dbReference>
<keyword evidence="1" id="KW-0812">Transmembrane</keyword>